<dbReference type="RefSeq" id="WP_319834205.1">
    <property type="nucleotide sequence ID" value="NZ_CP138858.1"/>
</dbReference>
<evidence type="ECO:0000313" key="2">
    <source>
        <dbReference type="Proteomes" id="UP001324993"/>
    </source>
</evidence>
<dbReference type="Pfam" id="PF12092">
    <property type="entry name" value="DUF3568"/>
    <property type="match status" value="1"/>
</dbReference>
<keyword evidence="2" id="KW-1185">Reference proteome</keyword>
<protein>
    <submittedName>
        <fullName evidence="1">DUF3568 family protein</fullName>
    </submittedName>
</protein>
<reference evidence="1 2" key="1">
    <citation type="submission" date="2023-11" db="EMBL/GenBank/DDBJ databases">
        <title>Coraliomargarita sp. nov., isolated from marine algae.</title>
        <authorList>
            <person name="Lee J.K."/>
            <person name="Baek J.H."/>
            <person name="Kim J.M."/>
            <person name="Choi D.G."/>
            <person name="Jeon C.O."/>
        </authorList>
    </citation>
    <scope>NUCLEOTIDE SEQUENCE [LARGE SCALE GENOMIC DNA]</scope>
    <source>
        <strain evidence="1 2">J2-16</strain>
    </source>
</reference>
<name>A0ABZ0RMB3_9BACT</name>
<accession>A0ABZ0RMB3</accession>
<dbReference type="InterPro" id="IPR021952">
    <property type="entry name" value="Flpp3-like"/>
</dbReference>
<gene>
    <name evidence="1" type="ORF">SH580_06520</name>
</gene>
<evidence type="ECO:0000313" key="1">
    <source>
        <dbReference type="EMBL" id="WPJ97361.1"/>
    </source>
</evidence>
<dbReference type="Proteomes" id="UP001324993">
    <property type="component" value="Chromosome"/>
</dbReference>
<organism evidence="1 2">
    <name type="scientific">Coraliomargarita algicola</name>
    <dbReference type="NCBI Taxonomy" id="3092156"/>
    <lineage>
        <taxon>Bacteria</taxon>
        <taxon>Pseudomonadati</taxon>
        <taxon>Verrucomicrobiota</taxon>
        <taxon>Opitutia</taxon>
        <taxon>Puniceicoccales</taxon>
        <taxon>Coraliomargaritaceae</taxon>
        <taxon>Coraliomargarita</taxon>
    </lineage>
</organism>
<dbReference type="EMBL" id="CP138858">
    <property type="protein sequence ID" value="WPJ97361.1"/>
    <property type="molecule type" value="Genomic_DNA"/>
</dbReference>
<proteinExistence type="predicted"/>
<sequence length="130" mass="13824">MNRLVRLSLLSALFVGATFQFSGCVAIVAGGAAAGSTAYVLGDLQVLAEGTPEQLERAIKLGGQELGLQFINGSGDQTAGKYLFRNAADQKITVSYAVKSPVYYELSIRVGTFGDEEVASRLNQAIQKYL</sequence>